<gene>
    <name evidence="4" type="ORF">SAMN06296036_104250</name>
</gene>
<sequence>MVSMKHRLLGIAGGVLLASSASAIPYQSNNCANKADGIVHPDNAQGVLFDEDCRTAYVLPPETGTVSLSNFARTANLGFCPAVLELAETSSSISGSIKRTADTIEGMIADFEPQEERLNELRKVRDLADANYQDKKRRFDDAEMQLSQKKNELVTAKQNYNTCTLINSPEDCNAEAQAVEAVKNDLVQFITGTYNPILAELRDAETAFDIADRDVKRLTDSLAESLDPLFALLDRLYDLETRRAEFYKEYAPMRALDGQLSYRVRWAQIQNEYRDLNRDSGLFFTKVPLISARVASSSFIDGTDNPLPVLLHASIPGSTQDHAAFPSGETPIEPLSEETLPQPKPFLGPGDAGFSGQITLSNIGACPYFPEGPNTPRSDTINHDELSSYLVVNALYTYPIKTRRKYTARYNLSQFVKRVEKKKKKGGFFSAKNIHSIIEDGNSSDWFTIKFDANDPEFNYTPAEQEQISRDVKLGLIERAMTQLAMVQVNKTMTPPPLMEMPKETGAGAISSSMRNNSWCRWYSYCRVGSWIIGGLDSIFGRKETVSNFKRTNNVWVTDTVDQVQVMERTTGIEFTPLEN</sequence>
<evidence type="ECO:0000256" key="3">
    <source>
        <dbReference type="SAM" id="SignalP"/>
    </source>
</evidence>
<reference evidence="5" key="1">
    <citation type="submission" date="2017-04" db="EMBL/GenBank/DDBJ databases">
        <authorList>
            <person name="Varghese N."/>
            <person name="Submissions S."/>
        </authorList>
    </citation>
    <scope>NUCLEOTIDE SEQUENCE [LARGE SCALE GENOMIC DNA]</scope>
    <source>
        <strain evidence="5">RKEM611</strain>
    </source>
</reference>
<dbReference type="STRING" id="1513793.SAMN06296036_104250"/>
<dbReference type="Proteomes" id="UP000192907">
    <property type="component" value="Unassembled WGS sequence"/>
</dbReference>
<feature type="chain" id="PRO_5011003123" evidence="3">
    <location>
        <begin position="24"/>
        <end position="580"/>
    </location>
</feature>
<keyword evidence="5" id="KW-1185">Reference proteome</keyword>
<dbReference type="AlphaFoldDB" id="A0A1Y6BKD1"/>
<keyword evidence="3" id="KW-0732">Signal</keyword>
<evidence type="ECO:0000313" key="5">
    <source>
        <dbReference type="Proteomes" id="UP000192907"/>
    </source>
</evidence>
<organism evidence="4 5">
    <name type="scientific">Pseudobacteriovorax antillogorgiicola</name>
    <dbReference type="NCBI Taxonomy" id="1513793"/>
    <lineage>
        <taxon>Bacteria</taxon>
        <taxon>Pseudomonadati</taxon>
        <taxon>Bdellovibrionota</taxon>
        <taxon>Oligoflexia</taxon>
        <taxon>Oligoflexales</taxon>
        <taxon>Pseudobacteriovoracaceae</taxon>
        <taxon>Pseudobacteriovorax</taxon>
    </lineage>
</organism>
<proteinExistence type="predicted"/>
<dbReference type="EMBL" id="FWZT01000004">
    <property type="protein sequence ID" value="SMF07868.1"/>
    <property type="molecule type" value="Genomic_DNA"/>
</dbReference>
<protein>
    <submittedName>
        <fullName evidence="4">Uncharacterized protein</fullName>
    </submittedName>
</protein>
<evidence type="ECO:0000313" key="4">
    <source>
        <dbReference type="EMBL" id="SMF07868.1"/>
    </source>
</evidence>
<keyword evidence="1" id="KW-0175">Coiled coil</keyword>
<name>A0A1Y6BKD1_9BACT</name>
<feature type="signal peptide" evidence="3">
    <location>
        <begin position="1"/>
        <end position="23"/>
    </location>
</feature>
<accession>A0A1Y6BKD1</accession>
<feature type="region of interest" description="Disordered" evidence="2">
    <location>
        <begin position="322"/>
        <end position="348"/>
    </location>
</feature>
<evidence type="ECO:0000256" key="1">
    <source>
        <dbReference type="SAM" id="Coils"/>
    </source>
</evidence>
<evidence type="ECO:0000256" key="2">
    <source>
        <dbReference type="SAM" id="MobiDB-lite"/>
    </source>
</evidence>
<feature type="coiled-coil region" evidence="1">
    <location>
        <begin position="118"/>
        <end position="159"/>
    </location>
</feature>